<dbReference type="EMBL" id="DS178320">
    <property type="protein sequence ID" value="EFP89232.2"/>
    <property type="molecule type" value="Genomic_DNA"/>
</dbReference>
<dbReference type="VEuPathDB" id="FungiDB:PGTG_15073"/>
<reference key="1">
    <citation type="submission" date="2007-01" db="EMBL/GenBank/DDBJ databases">
        <title>The Genome Sequence of Puccinia graminis f. sp. tritici Strain CRL 75-36-700-3.</title>
        <authorList>
            <consortium name="The Broad Institute Genome Sequencing Platform"/>
            <person name="Birren B."/>
            <person name="Lander E."/>
            <person name="Galagan J."/>
            <person name="Nusbaum C."/>
            <person name="Devon K."/>
            <person name="Cuomo C."/>
            <person name="Jaffe D."/>
            <person name="Butler J."/>
            <person name="Alvarez P."/>
            <person name="Gnerre S."/>
            <person name="Grabherr M."/>
            <person name="Mauceli E."/>
            <person name="Brockman W."/>
            <person name="Young S."/>
            <person name="LaButti K."/>
            <person name="Sykes S."/>
            <person name="DeCaprio D."/>
            <person name="Crawford M."/>
            <person name="Koehrsen M."/>
            <person name="Engels R."/>
            <person name="Montgomery P."/>
            <person name="Pearson M."/>
            <person name="Howarth C."/>
            <person name="Larson L."/>
            <person name="White J."/>
            <person name="Zeng Q."/>
            <person name="Kodira C."/>
            <person name="Yandava C."/>
            <person name="Alvarado L."/>
            <person name="O'Leary S."/>
            <person name="Szabo L."/>
            <person name="Dean R."/>
            <person name="Schein J."/>
        </authorList>
    </citation>
    <scope>NUCLEOTIDE SEQUENCE</scope>
    <source>
        <strain>CRL 75-36-700-3</strain>
    </source>
</reference>
<name>E3KY31_PUCGT</name>
<dbReference type="OrthoDB" id="10407875at2759"/>
<dbReference type="HOGENOM" id="CLU_1750615_0_0_1"/>
<evidence type="ECO:0000313" key="2">
    <source>
        <dbReference type="EMBL" id="EFP89232.2"/>
    </source>
</evidence>
<sequence>MVVLGPRPSIQKKKIGFSSPPSMITSLLLSLFKFFVSALPRIVLRIANLNLTQSILKNVAFDSFPFDHPNHTAICSPVYLISIQSTSKSLCPLLVYSLSQTCHNLSDPSRLSLAADSISLLASPSFVLTSLPSLNQPNSMKHCHLRYRY</sequence>
<dbReference type="GeneID" id="10546869"/>
<keyword evidence="1" id="KW-0812">Transmembrane</keyword>
<protein>
    <submittedName>
        <fullName evidence="2">Uncharacterized protein</fullName>
    </submittedName>
</protein>
<feature type="transmembrane region" description="Helical" evidence="1">
    <location>
        <begin position="23"/>
        <end position="44"/>
    </location>
</feature>
<evidence type="ECO:0000313" key="3">
    <source>
        <dbReference type="Proteomes" id="UP000008783"/>
    </source>
</evidence>
<accession>E3KY31</accession>
<dbReference type="AlphaFoldDB" id="E3KY31"/>
<dbReference type="Proteomes" id="UP000008783">
    <property type="component" value="Unassembled WGS sequence"/>
</dbReference>
<dbReference type="RefSeq" id="XP_003333651.2">
    <property type="nucleotide sequence ID" value="XM_003333603.2"/>
</dbReference>
<keyword evidence="1" id="KW-0472">Membrane</keyword>
<keyword evidence="3" id="KW-1185">Reference proteome</keyword>
<organism evidence="2 3">
    <name type="scientific">Puccinia graminis f. sp. tritici (strain CRL 75-36-700-3 / race SCCL)</name>
    <name type="common">Black stem rust fungus</name>
    <dbReference type="NCBI Taxonomy" id="418459"/>
    <lineage>
        <taxon>Eukaryota</taxon>
        <taxon>Fungi</taxon>
        <taxon>Dikarya</taxon>
        <taxon>Basidiomycota</taxon>
        <taxon>Pucciniomycotina</taxon>
        <taxon>Pucciniomycetes</taxon>
        <taxon>Pucciniales</taxon>
        <taxon>Pucciniaceae</taxon>
        <taxon>Puccinia</taxon>
    </lineage>
</organism>
<reference evidence="3" key="2">
    <citation type="journal article" date="2011" name="Proc. Natl. Acad. Sci. U.S.A.">
        <title>Obligate biotrophy features unraveled by the genomic analysis of rust fungi.</title>
        <authorList>
            <person name="Duplessis S."/>
            <person name="Cuomo C.A."/>
            <person name="Lin Y.-C."/>
            <person name="Aerts A."/>
            <person name="Tisserant E."/>
            <person name="Veneault-Fourrey C."/>
            <person name="Joly D.L."/>
            <person name="Hacquard S."/>
            <person name="Amselem J."/>
            <person name="Cantarel B.L."/>
            <person name="Chiu R."/>
            <person name="Coutinho P.M."/>
            <person name="Feau N."/>
            <person name="Field M."/>
            <person name="Frey P."/>
            <person name="Gelhaye E."/>
            <person name="Goldberg J."/>
            <person name="Grabherr M.G."/>
            <person name="Kodira C.D."/>
            <person name="Kohler A."/>
            <person name="Kuees U."/>
            <person name="Lindquist E.A."/>
            <person name="Lucas S.M."/>
            <person name="Mago R."/>
            <person name="Mauceli E."/>
            <person name="Morin E."/>
            <person name="Murat C."/>
            <person name="Pangilinan J.L."/>
            <person name="Park R."/>
            <person name="Pearson M."/>
            <person name="Quesneville H."/>
            <person name="Rouhier N."/>
            <person name="Sakthikumar S."/>
            <person name="Salamov A.A."/>
            <person name="Schmutz J."/>
            <person name="Selles B."/>
            <person name="Shapiro H."/>
            <person name="Tanguay P."/>
            <person name="Tuskan G.A."/>
            <person name="Henrissat B."/>
            <person name="Van de Peer Y."/>
            <person name="Rouze P."/>
            <person name="Ellis J.G."/>
            <person name="Dodds P.N."/>
            <person name="Schein J.E."/>
            <person name="Zhong S."/>
            <person name="Hamelin R.C."/>
            <person name="Grigoriev I.V."/>
            <person name="Szabo L.J."/>
            <person name="Martin F."/>
        </authorList>
    </citation>
    <scope>NUCLEOTIDE SEQUENCE [LARGE SCALE GENOMIC DNA]</scope>
    <source>
        <strain evidence="3">CRL 75-36-700-3 / race SCCL</strain>
    </source>
</reference>
<proteinExistence type="predicted"/>
<evidence type="ECO:0000256" key="1">
    <source>
        <dbReference type="SAM" id="Phobius"/>
    </source>
</evidence>
<dbReference type="KEGG" id="pgr:PGTG_15073"/>
<keyword evidence="1" id="KW-1133">Transmembrane helix</keyword>
<gene>
    <name evidence="2" type="ORF">PGTG_15073</name>
</gene>
<dbReference type="InParanoid" id="E3KY31"/>